<dbReference type="OrthoDB" id="2702602at2"/>
<dbReference type="SUPFAM" id="SSF55785">
    <property type="entry name" value="PYP-like sensor domain (PAS domain)"/>
    <property type="match status" value="1"/>
</dbReference>
<dbReference type="Pfam" id="PF01740">
    <property type="entry name" value="STAS"/>
    <property type="match status" value="1"/>
</dbReference>
<dbReference type="CDD" id="cd00130">
    <property type="entry name" value="PAS"/>
    <property type="match status" value="1"/>
</dbReference>
<name>A0A1G9WJJ6_9BACL</name>
<dbReference type="InterPro" id="IPR000014">
    <property type="entry name" value="PAS"/>
</dbReference>
<dbReference type="InterPro" id="IPR036513">
    <property type="entry name" value="STAS_dom_sf"/>
</dbReference>
<evidence type="ECO:0000259" key="1">
    <source>
        <dbReference type="PROSITE" id="PS50801"/>
    </source>
</evidence>
<evidence type="ECO:0000313" key="3">
    <source>
        <dbReference type="Proteomes" id="UP000199544"/>
    </source>
</evidence>
<dbReference type="Pfam" id="PF13426">
    <property type="entry name" value="PAS_9"/>
    <property type="match status" value="1"/>
</dbReference>
<dbReference type="SUPFAM" id="SSF52091">
    <property type="entry name" value="SpoIIaa-like"/>
    <property type="match status" value="1"/>
</dbReference>
<proteinExistence type="predicted"/>
<dbReference type="SMART" id="SM00091">
    <property type="entry name" value="PAS"/>
    <property type="match status" value="1"/>
</dbReference>
<dbReference type="PANTHER" id="PTHR33745">
    <property type="entry name" value="RSBT ANTAGONIST PROTEIN RSBS-RELATED"/>
    <property type="match status" value="1"/>
</dbReference>
<dbReference type="InterPro" id="IPR035965">
    <property type="entry name" value="PAS-like_dom_sf"/>
</dbReference>
<keyword evidence="3" id="KW-1185">Reference proteome</keyword>
<dbReference type="RefSeq" id="WP_090234529.1">
    <property type="nucleotide sequence ID" value="NZ_FNHW01000001.1"/>
</dbReference>
<dbReference type="AlphaFoldDB" id="A0A1G9WJJ6"/>
<dbReference type="PANTHER" id="PTHR33745:SF8">
    <property type="entry name" value="BLUE-LIGHT PHOTORECEPTOR"/>
    <property type="match status" value="1"/>
</dbReference>
<dbReference type="NCBIfam" id="TIGR00229">
    <property type="entry name" value="sensory_box"/>
    <property type="match status" value="1"/>
</dbReference>
<dbReference type="InterPro" id="IPR002645">
    <property type="entry name" value="STAS_dom"/>
</dbReference>
<organism evidence="2 3">
    <name type="scientific">Fictibacillus solisalsi</name>
    <dbReference type="NCBI Taxonomy" id="459525"/>
    <lineage>
        <taxon>Bacteria</taxon>
        <taxon>Bacillati</taxon>
        <taxon>Bacillota</taxon>
        <taxon>Bacilli</taxon>
        <taxon>Bacillales</taxon>
        <taxon>Fictibacillaceae</taxon>
        <taxon>Fictibacillus</taxon>
    </lineage>
</organism>
<evidence type="ECO:0000313" key="2">
    <source>
        <dbReference type="EMBL" id="SDM84619.1"/>
    </source>
</evidence>
<dbReference type="InterPro" id="IPR051932">
    <property type="entry name" value="Bact_StressResp_Reg"/>
</dbReference>
<dbReference type="Gene3D" id="3.30.750.24">
    <property type="entry name" value="STAS domain"/>
    <property type="match status" value="1"/>
</dbReference>
<accession>A0A1G9WJJ6</accession>
<reference evidence="3" key="1">
    <citation type="submission" date="2016-10" db="EMBL/GenBank/DDBJ databases">
        <authorList>
            <person name="Varghese N."/>
            <person name="Submissions S."/>
        </authorList>
    </citation>
    <scope>NUCLEOTIDE SEQUENCE [LARGE SCALE GENOMIC DNA]</scope>
    <source>
        <strain evidence="3">CGMCC 1.6854</strain>
    </source>
</reference>
<gene>
    <name evidence="2" type="ORF">SAMN04488137_2214</name>
</gene>
<dbReference type="EMBL" id="FNHW01000001">
    <property type="protein sequence ID" value="SDM84619.1"/>
    <property type="molecule type" value="Genomic_DNA"/>
</dbReference>
<dbReference type="CDD" id="cd07041">
    <property type="entry name" value="STAS_RsbR_RsbS_like"/>
    <property type="match status" value="1"/>
</dbReference>
<feature type="domain" description="STAS" evidence="1">
    <location>
        <begin position="136"/>
        <end position="247"/>
    </location>
</feature>
<dbReference type="Proteomes" id="UP000199544">
    <property type="component" value="Unassembled WGS sequence"/>
</dbReference>
<dbReference type="Gene3D" id="3.30.450.20">
    <property type="entry name" value="PAS domain"/>
    <property type="match status" value="1"/>
</dbReference>
<sequence length="257" mass="29064">MCENISDIDYKQVIEYSLEPLIIHSELKIIYVNHACEKFFRANKEEIIGASPLDIFKETSKGAIETRIQSAYDQPAEVIEETIYRMDGTTVDVELYCHPVLIGKTKAIQTFVRDISKRRESDNRQLEMRKQINELSTTLVPLLNGIAVLPLLGSIDEERAFQILENLPNRVQEQNVESLIIDFSGIYKLDNVVTENVFKITNVLSLLGVRTIITGLRPKSAIYAVQSGTNLNNIQTMATVKEALLHLGDKKQPFALL</sequence>
<dbReference type="PROSITE" id="PS50801">
    <property type="entry name" value="STAS"/>
    <property type="match status" value="1"/>
</dbReference>
<protein>
    <submittedName>
        <fullName evidence="2">PAS domain S-box-containing protein</fullName>
    </submittedName>
</protein>
<dbReference type="STRING" id="459525.SAMN04488137_2214"/>